<evidence type="ECO:0000256" key="1">
    <source>
        <dbReference type="ARBA" id="ARBA00003294"/>
    </source>
</evidence>
<comment type="subcellular location">
    <subcellularLocation>
        <location evidence="12">Cytoplasm</location>
    </subcellularLocation>
</comment>
<protein>
    <recommendedName>
        <fullName evidence="4 12">4-hydroxy-tetrahydrodipicolinate synthase</fullName>
        <shortName evidence="12">HTPA synthase</shortName>
        <ecNumber evidence="4 12">4.3.3.7</ecNumber>
    </recommendedName>
</protein>
<comment type="catalytic activity">
    <reaction evidence="11 12">
        <text>L-aspartate 4-semialdehyde + pyruvate = (2S,4S)-4-hydroxy-2,3,4,5-tetrahydrodipicolinate + H2O + H(+)</text>
        <dbReference type="Rhea" id="RHEA:34171"/>
        <dbReference type="ChEBI" id="CHEBI:15361"/>
        <dbReference type="ChEBI" id="CHEBI:15377"/>
        <dbReference type="ChEBI" id="CHEBI:15378"/>
        <dbReference type="ChEBI" id="CHEBI:67139"/>
        <dbReference type="ChEBI" id="CHEBI:537519"/>
        <dbReference type="EC" id="4.3.3.7"/>
    </reaction>
</comment>
<evidence type="ECO:0000256" key="10">
    <source>
        <dbReference type="ARBA" id="ARBA00023270"/>
    </source>
</evidence>
<keyword evidence="9 12" id="KW-0456">Lyase</keyword>
<comment type="caution">
    <text evidence="12">Was originally thought to be a dihydrodipicolinate synthase (DHDPS), catalyzing the condensation of (S)-aspartate-beta-semialdehyde [(S)-ASA] and pyruvate to dihydrodipicolinate (DHDP). However, it was shown in E.coli that the product of the enzymatic reaction is not dihydrodipicolinate but in fact (4S)-4-hydroxy-2,3,4,5-tetrahydro-(2S)-dipicolinic acid (HTPA), and that the consecutive dehydration reaction leading to DHDP is not spontaneous but catalyzed by DapB.</text>
</comment>
<keyword evidence="5 12" id="KW-0963">Cytoplasm</keyword>
<dbReference type="PANTHER" id="PTHR12128">
    <property type="entry name" value="DIHYDRODIPICOLINATE SYNTHASE"/>
    <property type="match status" value="1"/>
</dbReference>
<dbReference type="SMART" id="SM01130">
    <property type="entry name" value="DHDPS"/>
    <property type="match status" value="1"/>
</dbReference>
<dbReference type="KEGG" id="tact:SG35_018260"/>
<dbReference type="SUPFAM" id="SSF51569">
    <property type="entry name" value="Aldolase"/>
    <property type="match status" value="1"/>
</dbReference>
<feature type="binding site" evidence="12 15">
    <location>
        <position position="203"/>
    </location>
    <ligand>
        <name>pyruvate</name>
        <dbReference type="ChEBI" id="CHEBI:15361"/>
    </ligand>
</feature>
<dbReference type="EC" id="4.3.3.7" evidence="4 12"/>
<evidence type="ECO:0000256" key="8">
    <source>
        <dbReference type="ARBA" id="ARBA00023154"/>
    </source>
</evidence>
<dbReference type="PROSITE" id="PS00665">
    <property type="entry name" value="DHDPS_1"/>
    <property type="match status" value="1"/>
</dbReference>
<evidence type="ECO:0000256" key="15">
    <source>
        <dbReference type="PIRSR" id="PIRSR001365-2"/>
    </source>
</evidence>
<feature type="site" description="Part of a proton relay during catalysis" evidence="12">
    <location>
        <position position="44"/>
    </location>
</feature>
<evidence type="ECO:0000256" key="14">
    <source>
        <dbReference type="PIRSR" id="PIRSR001365-1"/>
    </source>
</evidence>
<evidence type="ECO:0000256" key="7">
    <source>
        <dbReference type="ARBA" id="ARBA00022915"/>
    </source>
</evidence>
<dbReference type="PIRSF" id="PIRSF001365">
    <property type="entry name" value="DHDPS"/>
    <property type="match status" value="1"/>
</dbReference>
<dbReference type="InterPro" id="IPR013785">
    <property type="entry name" value="Aldolase_TIM"/>
</dbReference>
<evidence type="ECO:0000256" key="12">
    <source>
        <dbReference type="HAMAP-Rule" id="MF_00418"/>
    </source>
</evidence>
<dbReference type="GO" id="GO:0008840">
    <property type="term" value="F:4-hydroxy-tetrahydrodipicolinate synthase activity"/>
    <property type="evidence" value="ECO:0007669"/>
    <property type="project" value="UniProtKB-UniRule"/>
</dbReference>
<sequence>MFSGSIVALITPFNGDGEIDYDGLDRLIQWHIQSGTSAIVIAGTTGESPTLSDDEKVALAKAAVAIAGGRIDILVGNGGNNTLACVRLTERLNDTGIQGYLTVTPFYNKPTQAGLLAHFTAIAGATSLPVILYNVPGRTLCDLSNEIVIKLSELNNVIAIKDATADLTRVAELLEKCRQPFHLLSGDDATAVAFCQAGGHGVISVTANVAAREMAAVHAALASGDIKEAVLLDKQLAGLHENLFIESSPMAAKWALYCLKLLDSAHLRLPLVDLSSTGKNCIEQTLKDSGLYPQEC</sequence>
<dbReference type="CDD" id="cd00950">
    <property type="entry name" value="DHDPS"/>
    <property type="match status" value="1"/>
</dbReference>
<dbReference type="PANTHER" id="PTHR12128:SF66">
    <property type="entry name" value="4-HYDROXY-2-OXOGLUTARATE ALDOLASE, MITOCHONDRIAL"/>
    <property type="match status" value="1"/>
</dbReference>
<keyword evidence="6 12" id="KW-0028">Amino-acid biosynthesis</keyword>
<feature type="active site" description="Proton donor/acceptor" evidence="12 14">
    <location>
        <position position="133"/>
    </location>
</feature>
<evidence type="ECO:0000256" key="6">
    <source>
        <dbReference type="ARBA" id="ARBA00022605"/>
    </source>
</evidence>
<evidence type="ECO:0000256" key="4">
    <source>
        <dbReference type="ARBA" id="ARBA00012086"/>
    </source>
</evidence>
<evidence type="ECO:0000256" key="3">
    <source>
        <dbReference type="ARBA" id="ARBA00007592"/>
    </source>
</evidence>
<evidence type="ECO:0000256" key="5">
    <source>
        <dbReference type="ARBA" id="ARBA00022490"/>
    </source>
</evidence>
<comment type="function">
    <text evidence="1 12">Catalyzes the condensation of (S)-aspartate-beta-semialdehyde [(S)-ASA] and pyruvate to 4-hydroxy-tetrahydrodipicolinate (HTPA).</text>
</comment>
<dbReference type="InterPro" id="IPR005263">
    <property type="entry name" value="DapA"/>
</dbReference>
<reference evidence="16 17" key="2">
    <citation type="journal article" date="2022" name="Mar. Drugs">
        <title>Bioassay-Guided Fractionation Leads to the Detection of Cholic Acid Generated by the Rare Thalassomonas sp.</title>
        <authorList>
            <person name="Pheiffer F."/>
            <person name="Schneider Y.K."/>
            <person name="Hansen E.H."/>
            <person name="Andersen J.H."/>
            <person name="Isaksson J."/>
            <person name="Busche T."/>
            <person name="R C."/>
            <person name="Kalinowski J."/>
            <person name="Zyl L.V."/>
            <person name="Trindade M."/>
        </authorList>
    </citation>
    <scope>NUCLEOTIDE SEQUENCE [LARGE SCALE GENOMIC DNA]</scope>
    <source>
        <strain evidence="16 17">A5K-106</strain>
    </source>
</reference>
<dbReference type="Proteomes" id="UP000032568">
    <property type="component" value="Chromosome"/>
</dbReference>
<evidence type="ECO:0000256" key="13">
    <source>
        <dbReference type="PIRNR" id="PIRNR001365"/>
    </source>
</evidence>
<reference evidence="16 17" key="1">
    <citation type="journal article" date="2015" name="Genome Announc.">
        <title>Draft Genome Sequences of Marine Isolates of Thalassomonas viridans and Thalassomonas actiniarum.</title>
        <authorList>
            <person name="Olonade I."/>
            <person name="van Zyl L.J."/>
            <person name="Trindade M."/>
        </authorList>
    </citation>
    <scope>NUCLEOTIDE SEQUENCE [LARGE SCALE GENOMIC DNA]</scope>
    <source>
        <strain evidence="16 17">A5K-106</strain>
    </source>
</reference>
<evidence type="ECO:0000313" key="17">
    <source>
        <dbReference type="Proteomes" id="UP000032568"/>
    </source>
</evidence>
<dbReference type="HAMAP" id="MF_00418">
    <property type="entry name" value="DapA"/>
    <property type="match status" value="1"/>
</dbReference>
<gene>
    <name evidence="12" type="primary">dapA</name>
    <name evidence="16" type="ORF">SG35_018260</name>
</gene>
<dbReference type="GO" id="GO:0005829">
    <property type="term" value="C:cytosol"/>
    <property type="evidence" value="ECO:0007669"/>
    <property type="project" value="TreeGrafter"/>
</dbReference>
<feature type="active site" description="Schiff-base intermediate with substrate" evidence="12 14">
    <location>
        <position position="161"/>
    </location>
</feature>
<feature type="binding site" evidence="12 15">
    <location>
        <position position="45"/>
    </location>
    <ligand>
        <name>pyruvate</name>
        <dbReference type="ChEBI" id="CHEBI:15361"/>
    </ligand>
</feature>
<organism evidence="16 17">
    <name type="scientific">Thalassomonas actiniarum</name>
    <dbReference type="NCBI Taxonomy" id="485447"/>
    <lineage>
        <taxon>Bacteria</taxon>
        <taxon>Pseudomonadati</taxon>
        <taxon>Pseudomonadota</taxon>
        <taxon>Gammaproteobacteria</taxon>
        <taxon>Alteromonadales</taxon>
        <taxon>Colwelliaceae</taxon>
        <taxon>Thalassomonas</taxon>
    </lineage>
</organism>
<dbReference type="PROSITE" id="PS00666">
    <property type="entry name" value="DHDPS_2"/>
    <property type="match status" value="1"/>
</dbReference>
<evidence type="ECO:0000256" key="11">
    <source>
        <dbReference type="ARBA" id="ARBA00047836"/>
    </source>
</evidence>
<dbReference type="PRINTS" id="PR00146">
    <property type="entry name" value="DHPICSNTHASE"/>
</dbReference>
<evidence type="ECO:0000313" key="16">
    <source>
        <dbReference type="EMBL" id="WDE01931.1"/>
    </source>
</evidence>
<dbReference type="NCBIfam" id="TIGR00674">
    <property type="entry name" value="dapA"/>
    <property type="match status" value="1"/>
</dbReference>
<accession>A0AAE9YVC3</accession>
<evidence type="ECO:0000256" key="2">
    <source>
        <dbReference type="ARBA" id="ARBA00005120"/>
    </source>
</evidence>
<comment type="pathway">
    <text evidence="2 12">Amino-acid biosynthesis; L-lysine biosynthesis via DAP pathway; (S)-tetrahydrodipicolinate from L-aspartate: step 3/4.</text>
</comment>
<keyword evidence="8 12" id="KW-0457">Lysine biosynthesis</keyword>
<keyword evidence="17" id="KW-1185">Reference proteome</keyword>
<comment type="subunit">
    <text evidence="12">Homotetramer; dimer of dimers.</text>
</comment>
<dbReference type="Pfam" id="PF00701">
    <property type="entry name" value="DHDPS"/>
    <property type="match status" value="1"/>
</dbReference>
<dbReference type="InterPro" id="IPR002220">
    <property type="entry name" value="DapA-like"/>
</dbReference>
<evidence type="ECO:0000256" key="9">
    <source>
        <dbReference type="ARBA" id="ARBA00023239"/>
    </source>
</evidence>
<dbReference type="EMBL" id="CP059735">
    <property type="protein sequence ID" value="WDE01931.1"/>
    <property type="molecule type" value="Genomic_DNA"/>
</dbReference>
<dbReference type="AlphaFoldDB" id="A0AAE9YVC3"/>
<proteinExistence type="inferred from homology"/>
<keyword evidence="7 12" id="KW-0220">Diaminopimelate biosynthesis</keyword>
<feature type="site" description="Part of a proton relay during catalysis" evidence="12">
    <location>
        <position position="107"/>
    </location>
</feature>
<dbReference type="GO" id="GO:0009089">
    <property type="term" value="P:lysine biosynthetic process via diaminopimelate"/>
    <property type="evidence" value="ECO:0007669"/>
    <property type="project" value="UniProtKB-UniRule"/>
</dbReference>
<dbReference type="InterPro" id="IPR020625">
    <property type="entry name" value="Schiff_base-form_aldolases_AS"/>
</dbReference>
<keyword evidence="10 12" id="KW-0704">Schiff base</keyword>
<dbReference type="InterPro" id="IPR020624">
    <property type="entry name" value="Schiff_base-form_aldolases_CS"/>
</dbReference>
<dbReference type="GO" id="GO:0019877">
    <property type="term" value="P:diaminopimelate biosynthetic process"/>
    <property type="evidence" value="ECO:0007669"/>
    <property type="project" value="UniProtKB-UniRule"/>
</dbReference>
<comment type="similarity">
    <text evidence="3 12 13">Belongs to the DapA family.</text>
</comment>
<name>A0AAE9YVC3_9GAMM</name>
<dbReference type="Gene3D" id="3.20.20.70">
    <property type="entry name" value="Aldolase class I"/>
    <property type="match status" value="1"/>
</dbReference>